<gene>
    <name evidence="12" type="ORF">JYA62_05005</name>
</gene>
<keyword evidence="8" id="KW-0378">Hydrolase</keyword>
<evidence type="ECO:0000256" key="4">
    <source>
        <dbReference type="ARBA" id="ARBA00005533"/>
    </source>
</evidence>
<feature type="domain" description="VRR-NUC" evidence="11">
    <location>
        <begin position="424"/>
        <end position="536"/>
    </location>
</feature>
<dbReference type="Pfam" id="PF08774">
    <property type="entry name" value="VRR_NUC"/>
    <property type="match status" value="1"/>
</dbReference>
<evidence type="ECO:0000256" key="1">
    <source>
        <dbReference type="ARBA" id="ARBA00000983"/>
    </source>
</evidence>
<dbReference type="EC" id="3.1.4.1" evidence="5"/>
<dbReference type="Proteomes" id="UP000779070">
    <property type="component" value="Unassembled WGS sequence"/>
</dbReference>
<evidence type="ECO:0000256" key="7">
    <source>
        <dbReference type="ARBA" id="ARBA00022723"/>
    </source>
</evidence>
<comment type="caution">
    <text evidence="12">The sequence shown here is derived from an EMBL/GenBank/DDBJ whole genome shotgun (WGS) entry which is preliminary data.</text>
</comment>
<name>A0ABS2ZXP4_9VIBR</name>
<organism evidence="12 13">
    <name type="scientific">Vibrio neptunius</name>
    <dbReference type="NCBI Taxonomy" id="170651"/>
    <lineage>
        <taxon>Bacteria</taxon>
        <taxon>Pseudomonadati</taxon>
        <taxon>Pseudomonadota</taxon>
        <taxon>Gammaproteobacteria</taxon>
        <taxon>Vibrionales</taxon>
        <taxon>Vibrionaceae</taxon>
        <taxon>Vibrio</taxon>
    </lineage>
</organism>
<keyword evidence="9" id="KW-0460">Magnesium</keyword>
<evidence type="ECO:0000256" key="10">
    <source>
        <dbReference type="ARBA" id="ARBA00023211"/>
    </source>
</evidence>
<comment type="cofactor">
    <cofactor evidence="3">
        <name>Mg(2+)</name>
        <dbReference type="ChEBI" id="CHEBI:18420"/>
    </cofactor>
</comment>
<evidence type="ECO:0000259" key="11">
    <source>
        <dbReference type="SMART" id="SM00990"/>
    </source>
</evidence>
<dbReference type="InterPro" id="IPR033315">
    <property type="entry name" value="Fan1-like"/>
</dbReference>
<protein>
    <recommendedName>
        <fullName evidence="5">phosphodiesterase I</fullName>
        <ecNumber evidence="5">3.1.4.1</ecNumber>
    </recommendedName>
</protein>
<keyword evidence="10" id="KW-0464">Manganese</keyword>
<evidence type="ECO:0000256" key="2">
    <source>
        <dbReference type="ARBA" id="ARBA00001936"/>
    </source>
</evidence>
<comment type="similarity">
    <text evidence="4">Belongs to the FAN1 family.</text>
</comment>
<dbReference type="Gene3D" id="3.40.1350.10">
    <property type="match status" value="1"/>
</dbReference>
<keyword evidence="13" id="KW-1185">Reference proteome</keyword>
<evidence type="ECO:0000256" key="8">
    <source>
        <dbReference type="ARBA" id="ARBA00022801"/>
    </source>
</evidence>
<dbReference type="RefSeq" id="WP_206369158.1">
    <property type="nucleotide sequence ID" value="NZ_CAWPTM010000099.1"/>
</dbReference>
<comment type="cofactor">
    <cofactor evidence="2">
        <name>Mn(2+)</name>
        <dbReference type="ChEBI" id="CHEBI:29035"/>
    </cofactor>
</comment>
<evidence type="ECO:0000256" key="9">
    <source>
        <dbReference type="ARBA" id="ARBA00022842"/>
    </source>
</evidence>
<dbReference type="InterPro" id="IPR014883">
    <property type="entry name" value="VRR_NUC"/>
</dbReference>
<dbReference type="Pfam" id="PF21315">
    <property type="entry name" value="FAN1_HTH"/>
    <property type="match status" value="1"/>
</dbReference>
<dbReference type="SMART" id="SM00990">
    <property type="entry name" value="VRR_NUC"/>
    <property type="match status" value="1"/>
</dbReference>
<evidence type="ECO:0000313" key="13">
    <source>
        <dbReference type="Proteomes" id="UP000779070"/>
    </source>
</evidence>
<sequence length="537" mass="63264">MPEPIVLPSNYYLSNFLKLVRHALDMYPDLLSGAEMQWLEDFDHLSTQAQCLMVRLLSRKGEWFRSDKLRYEEIDDVQASLNELEMSKFIALNPDISNSTLATHLLTKPEVIELFSITNKQAKKEVIIKALAPDFFSQYGALGFLIIKLESPQVIDVLLTLFFANTHQDLSQFVLDELGLHQFEHYPLSHERRFFSSRNQLDKLLALSQTQKSYQDGDRQCVDTLINHLEQLASPVQHHYIERKRQHLINDIARDLERRDEYDLAIHWFEQTSLPPSRERRARIFDKQNKIGELSDVVTSILDTPHNIAELEVGNKLYQRLQRLKGERIQRVKKPVFTEHHLSLDLSQQRVELMVKTHFEQNGYEVFYSENILLNGLFGLAFWDVIFSPVEGAFLNRYQYRPLDLYHHDFALKRQALIDSVFARLEKDGFSHLRQIYRDKVGISNPFVVWNIFTPQLLEYAITYMPRSLLCQLFRIMLRDLKCYRNGLPDLVLFKNGKFEWMEVKGPGDRLQDNQWRWIYEFKKLNIPFSVCYVTAA</sequence>
<evidence type="ECO:0000313" key="12">
    <source>
        <dbReference type="EMBL" id="MBN3577026.1"/>
    </source>
</evidence>
<dbReference type="InterPro" id="IPR011856">
    <property type="entry name" value="tRNA_endonuc-like_dom_sf"/>
</dbReference>
<dbReference type="EMBL" id="JAFHLB010000004">
    <property type="protein sequence ID" value="MBN3577026.1"/>
    <property type="molecule type" value="Genomic_DNA"/>
</dbReference>
<dbReference type="PANTHER" id="PTHR15749:SF4">
    <property type="entry name" value="FANCONI-ASSOCIATED NUCLEASE 1"/>
    <property type="match status" value="1"/>
</dbReference>
<dbReference type="InterPro" id="IPR049125">
    <property type="entry name" value="FAN1-like_WH"/>
</dbReference>
<dbReference type="PANTHER" id="PTHR15749">
    <property type="entry name" value="FANCONI-ASSOCIATED NUCLEASE 1"/>
    <property type="match status" value="1"/>
</dbReference>
<evidence type="ECO:0000256" key="6">
    <source>
        <dbReference type="ARBA" id="ARBA00022722"/>
    </source>
</evidence>
<comment type="catalytic activity">
    <reaction evidence="1">
        <text>Hydrolytically removes 5'-nucleotides successively from the 3'-hydroxy termini of 3'-hydroxy-terminated oligonucleotides.</text>
        <dbReference type="EC" id="3.1.4.1"/>
    </reaction>
</comment>
<evidence type="ECO:0000256" key="5">
    <source>
        <dbReference type="ARBA" id="ARBA00012029"/>
    </source>
</evidence>
<reference evidence="12 13" key="1">
    <citation type="submission" date="2021-02" db="EMBL/GenBank/DDBJ databases">
        <title>Draft Genome Sequences of 5 Vibrio neptunius Strains Isolated From of Bivalve Hatcheries.</title>
        <authorList>
            <person name="Galvis F."/>
            <person name="Barja J.L."/>
            <person name="Lemos M.L."/>
            <person name="Balado M."/>
        </authorList>
    </citation>
    <scope>NUCLEOTIDE SEQUENCE [LARGE SCALE GENOMIC DNA]</scope>
    <source>
        <strain evidence="12 13">PP-145.98</strain>
    </source>
</reference>
<accession>A0ABS2ZXP4</accession>
<proteinExistence type="inferred from homology"/>
<keyword evidence="6" id="KW-0540">Nuclease</keyword>
<keyword evidence="7" id="KW-0479">Metal-binding</keyword>
<evidence type="ECO:0000256" key="3">
    <source>
        <dbReference type="ARBA" id="ARBA00001946"/>
    </source>
</evidence>